<protein>
    <submittedName>
        <fullName evidence="1">Uncharacterized protein</fullName>
    </submittedName>
</protein>
<reference evidence="1" key="1">
    <citation type="submission" date="2016-10" db="EMBL/GenBank/DDBJ databases">
        <title>Sequence of Gallionella enrichment culture.</title>
        <authorList>
            <person name="Poehlein A."/>
            <person name="Muehling M."/>
            <person name="Daniel R."/>
        </authorList>
    </citation>
    <scope>NUCLEOTIDE SEQUENCE</scope>
</reference>
<name>A0A1J5RU23_9ZZZZ</name>
<gene>
    <name evidence="1" type="ORF">GALL_250910</name>
</gene>
<accession>A0A1J5RU23</accession>
<sequence>MGAWIDEHAVTELPQGLTLRLPSNQTVLLAVRETFALWGIWTVALIESVCLETRAGMELSHDIVLDALIAFEQSDTGRVGRYSPAFVRDMPKKQVGAEIKRLNAHYPFRIAWPIYYDSVAGRLILQNEQLRH</sequence>
<proteinExistence type="predicted"/>
<comment type="caution">
    <text evidence="1">The sequence shown here is derived from an EMBL/GenBank/DDBJ whole genome shotgun (WGS) entry which is preliminary data.</text>
</comment>
<organism evidence="1">
    <name type="scientific">mine drainage metagenome</name>
    <dbReference type="NCBI Taxonomy" id="410659"/>
    <lineage>
        <taxon>unclassified sequences</taxon>
        <taxon>metagenomes</taxon>
        <taxon>ecological metagenomes</taxon>
    </lineage>
</organism>
<dbReference type="AlphaFoldDB" id="A0A1J5RU23"/>
<evidence type="ECO:0000313" key="1">
    <source>
        <dbReference type="EMBL" id="OIQ92963.1"/>
    </source>
</evidence>
<dbReference type="EMBL" id="MLJW01000218">
    <property type="protein sequence ID" value="OIQ92963.1"/>
    <property type="molecule type" value="Genomic_DNA"/>
</dbReference>